<feature type="coiled-coil region" evidence="1">
    <location>
        <begin position="326"/>
        <end position="353"/>
    </location>
</feature>
<dbReference type="GO" id="GO:0015562">
    <property type="term" value="F:efflux transmembrane transporter activity"/>
    <property type="evidence" value="ECO:0007669"/>
    <property type="project" value="InterPro"/>
</dbReference>
<comment type="caution">
    <text evidence="3">The sequence shown here is derived from an EMBL/GenBank/DDBJ whole genome shotgun (WGS) entry which is preliminary data.</text>
</comment>
<feature type="signal peptide" evidence="2">
    <location>
        <begin position="1"/>
        <end position="19"/>
    </location>
</feature>
<evidence type="ECO:0000256" key="1">
    <source>
        <dbReference type="SAM" id="Coils"/>
    </source>
</evidence>
<keyword evidence="2" id="KW-0732">Signal</keyword>
<dbReference type="EMBL" id="VLLI01000004">
    <property type="protein sequence ID" value="TWJ01556.1"/>
    <property type="molecule type" value="Genomic_DNA"/>
</dbReference>
<keyword evidence="1" id="KW-0175">Coiled coil</keyword>
<name>A0A562U6X3_9SPHI</name>
<dbReference type="PANTHER" id="PTHR30203">
    <property type="entry name" value="OUTER MEMBRANE CATION EFFLUX PROTEIN"/>
    <property type="match status" value="1"/>
</dbReference>
<organism evidence="3 4">
    <name type="scientific">Mucilaginibacter frigoritolerans</name>
    <dbReference type="NCBI Taxonomy" id="652788"/>
    <lineage>
        <taxon>Bacteria</taxon>
        <taxon>Pseudomonadati</taxon>
        <taxon>Bacteroidota</taxon>
        <taxon>Sphingobacteriia</taxon>
        <taxon>Sphingobacteriales</taxon>
        <taxon>Sphingobacteriaceae</taxon>
        <taxon>Mucilaginibacter</taxon>
    </lineage>
</organism>
<dbReference type="Gene3D" id="1.20.1600.10">
    <property type="entry name" value="Outer membrane efflux proteins (OEP)"/>
    <property type="match status" value="1"/>
</dbReference>
<feature type="chain" id="PRO_5021923188" evidence="2">
    <location>
        <begin position="20"/>
        <end position="411"/>
    </location>
</feature>
<dbReference type="PANTHER" id="PTHR30203:SF30">
    <property type="entry name" value="OUTER MEMBRANE PROTEIN-RELATED"/>
    <property type="match status" value="1"/>
</dbReference>
<evidence type="ECO:0000313" key="3">
    <source>
        <dbReference type="EMBL" id="TWJ01556.1"/>
    </source>
</evidence>
<proteinExistence type="predicted"/>
<protein>
    <submittedName>
        <fullName evidence="3">Outer membrane protein TolC</fullName>
    </submittedName>
</protein>
<evidence type="ECO:0000313" key="4">
    <source>
        <dbReference type="Proteomes" id="UP000317010"/>
    </source>
</evidence>
<dbReference type="RefSeq" id="WP_144911587.1">
    <property type="nucleotide sequence ID" value="NZ_VLLI01000004.1"/>
</dbReference>
<dbReference type="AlphaFoldDB" id="A0A562U6X3"/>
<accession>A0A562U6X3</accession>
<dbReference type="Proteomes" id="UP000317010">
    <property type="component" value="Unassembled WGS sequence"/>
</dbReference>
<sequence>MKLFFSLFLCTLVCSVSLAQTLTLDHYLDVAKSNSPLLKDLHNQVASNQQDSLRLRAGYKPQVNLNSAGLYAPTIDGYGYAGAITNEHTLNGLVGINQSIVSKKNLDAQLQAITLQSQSITNASKISEQDLKKAITTQYITAYGSLQQFKFNHEVVDLLSKEEELLKQLTRSNVYHQSDYLTFLVTLKQQQLQLLQSRLQYKNDYTTLNYLAGIADTSMIELQEPVIQQAPRPDVNSSIFFRQYKIDSLKLINSRQLIDFSYKPKANLLADGGYNSDFMGQAYKNFGVSAGFTFTVPIYDGGQRKMQYKKLSLAEETRENYKAFFDTQYRQQIAQLKQQISENENLLNQIDEQLKYTESLIKVDNQLLQTGDLRIADLILAVNNYLTVKNLRTTTNINKLQLINQLNYWNR</sequence>
<keyword evidence="4" id="KW-1185">Reference proteome</keyword>
<gene>
    <name evidence="3" type="ORF">JN11_01707</name>
</gene>
<dbReference type="SUPFAM" id="SSF56954">
    <property type="entry name" value="Outer membrane efflux proteins (OEP)"/>
    <property type="match status" value="1"/>
</dbReference>
<evidence type="ECO:0000256" key="2">
    <source>
        <dbReference type="SAM" id="SignalP"/>
    </source>
</evidence>
<dbReference type="InterPro" id="IPR010131">
    <property type="entry name" value="MdtP/NodT-like"/>
</dbReference>
<reference evidence="3 4" key="1">
    <citation type="submission" date="2019-07" db="EMBL/GenBank/DDBJ databases">
        <title>Genomic Encyclopedia of Archaeal and Bacterial Type Strains, Phase II (KMG-II): from individual species to whole genera.</title>
        <authorList>
            <person name="Goeker M."/>
        </authorList>
    </citation>
    <scope>NUCLEOTIDE SEQUENCE [LARGE SCALE GENOMIC DNA]</scope>
    <source>
        <strain evidence="3 4">ATCC BAA-1854</strain>
    </source>
</reference>
<dbReference type="OrthoDB" id="1091220at2"/>